<evidence type="ECO:0000256" key="1">
    <source>
        <dbReference type="SAM" id="Phobius"/>
    </source>
</evidence>
<evidence type="ECO:0000313" key="2">
    <source>
        <dbReference type="EMBL" id="CAH1992886.1"/>
    </source>
</evidence>
<organism evidence="2 3">
    <name type="scientific">Acanthoscelides obtectus</name>
    <name type="common">Bean weevil</name>
    <name type="synonym">Bruchus obtectus</name>
    <dbReference type="NCBI Taxonomy" id="200917"/>
    <lineage>
        <taxon>Eukaryota</taxon>
        <taxon>Metazoa</taxon>
        <taxon>Ecdysozoa</taxon>
        <taxon>Arthropoda</taxon>
        <taxon>Hexapoda</taxon>
        <taxon>Insecta</taxon>
        <taxon>Pterygota</taxon>
        <taxon>Neoptera</taxon>
        <taxon>Endopterygota</taxon>
        <taxon>Coleoptera</taxon>
        <taxon>Polyphaga</taxon>
        <taxon>Cucujiformia</taxon>
        <taxon>Chrysomeloidea</taxon>
        <taxon>Chrysomelidae</taxon>
        <taxon>Bruchinae</taxon>
        <taxon>Bruchini</taxon>
        <taxon>Acanthoscelides</taxon>
    </lineage>
</organism>
<keyword evidence="1" id="KW-0812">Transmembrane</keyword>
<name>A0A9P0LA91_ACAOB</name>
<keyword evidence="1" id="KW-0472">Membrane</keyword>
<sequence length="94" mass="10051">MEIKQHVGPQILFGLLLALYVAGTHGMLHPYYSTCETGTCTCTASTCGRNAQCSIVGGRPVCSCLRGHSGDPLTNCIRLASRSYIHAYPVHGIL</sequence>
<protein>
    <submittedName>
        <fullName evidence="2">Uncharacterized protein</fullName>
    </submittedName>
</protein>
<reference evidence="2" key="1">
    <citation type="submission" date="2022-03" db="EMBL/GenBank/DDBJ databases">
        <authorList>
            <person name="Sayadi A."/>
        </authorList>
    </citation>
    <scope>NUCLEOTIDE SEQUENCE</scope>
</reference>
<keyword evidence="1" id="KW-1133">Transmembrane helix</keyword>
<feature type="transmembrane region" description="Helical" evidence="1">
    <location>
        <begin position="12"/>
        <end position="32"/>
    </location>
</feature>
<dbReference type="EMBL" id="CAKOFQ010007158">
    <property type="protein sequence ID" value="CAH1992886.1"/>
    <property type="molecule type" value="Genomic_DNA"/>
</dbReference>
<dbReference type="AlphaFoldDB" id="A0A9P0LA91"/>
<accession>A0A9P0LA91</accession>
<proteinExistence type="predicted"/>
<gene>
    <name evidence="2" type="ORF">ACAOBT_LOCUS21151</name>
</gene>
<keyword evidence="3" id="KW-1185">Reference proteome</keyword>
<comment type="caution">
    <text evidence="2">The sequence shown here is derived from an EMBL/GenBank/DDBJ whole genome shotgun (WGS) entry which is preliminary data.</text>
</comment>
<evidence type="ECO:0000313" key="3">
    <source>
        <dbReference type="Proteomes" id="UP001152888"/>
    </source>
</evidence>
<dbReference type="Proteomes" id="UP001152888">
    <property type="component" value="Unassembled WGS sequence"/>
</dbReference>